<sequence length="512" mass="56090">MSKLKAPIALVILDGWGLGDVNDGYNAIVRSEPPHMKLLSELYPTTTLTCSGEAVGLPEGQMGNSEVGHLNIGAGRIVYQELTRITKEIREGEFFTNPVLVNAVEQAKINDSALHLMGLVSDGGVHSHIDHLYALLELAKRHDLKKVYVHAFLDGRDVPPSSGIEYIKALEEKIKEFGIGSIATVAGRYYAMDRDKRWERVEKAYNAMVCREGEEAASASEAVETSYKLGKTDEFVAPTVIAGCGDCGIKANDSVIFFNFRPDRARELTRVFIDEKFDGFIRCGGLLPIHFASMTQYDETVVVPVAYKPQFLKNTLGEVLENNGLTQLRIAETEKYAHVTFFFNGGDEKPYPGEERILVASPKVATYDLKPEMSAIEVTDKLVEAIKTGKFDVIILNYANSDMVGHTGKLDAAMKAVTTVDNCVGRVVEAMRSQGGITLITADHGNAEKMLDHVTGEPFTAHTTNEVPLIMVSEKHRGRTMKKGILADIAPTILDLAGIEIPAEMTGKSLIK</sequence>
<comment type="similarity">
    <text evidence="3 8">Belongs to the BPG-independent phosphoglycerate mutase family.</text>
</comment>
<dbReference type="RefSeq" id="WP_229537375.1">
    <property type="nucleotide sequence ID" value="NZ_JAJHJB010000071.1"/>
</dbReference>
<dbReference type="GO" id="GO:0004619">
    <property type="term" value="F:phosphoglycerate mutase activity"/>
    <property type="evidence" value="ECO:0007669"/>
    <property type="project" value="UniProtKB-EC"/>
</dbReference>
<dbReference type="NCBIfam" id="TIGR01307">
    <property type="entry name" value="pgm_bpd_ind"/>
    <property type="match status" value="1"/>
</dbReference>
<dbReference type="InterPro" id="IPR006124">
    <property type="entry name" value="Metalloenzyme"/>
</dbReference>
<gene>
    <name evidence="8 12" type="primary">gpmI</name>
    <name evidence="12" type="ORF">LMF89_24420</name>
</gene>
<evidence type="ECO:0000256" key="4">
    <source>
        <dbReference type="ARBA" id="ARBA00022723"/>
    </source>
</evidence>
<feature type="domain" description="BPG-independent PGAM N-terminal" evidence="11">
    <location>
        <begin position="85"/>
        <end position="299"/>
    </location>
</feature>
<feature type="binding site" evidence="8">
    <location>
        <position position="444"/>
    </location>
    <ligand>
        <name>Mn(2+)</name>
        <dbReference type="ChEBI" id="CHEBI:29035"/>
        <label>2</label>
    </ligand>
</feature>
<evidence type="ECO:0000313" key="12">
    <source>
        <dbReference type="EMBL" id="MCC5468485.1"/>
    </source>
</evidence>
<evidence type="ECO:0000313" key="13">
    <source>
        <dbReference type="Proteomes" id="UP001165492"/>
    </source>
</evidence>
<feature type="binding site" evidence="8">
    <location>
        <position position="402"/>
    </location>
    <ligand>
        <name>Mn(2+)</name>
        <dbReference type="ChEBI" id="CHEBI:29035"/>
        <label>1</label>
    </ligand>
</feature>
<dbReference type="InterPro" id="IPR011258">
    <property type="entry name" value="BPG-indep_PGM_N"/>
</dbReference>
<feature type="binding site" evidence="8">
    <location>
        <position position="14"/>
    </location>
    <ligand>
        <name>Mn(2+)</name>
        <dbReference type="ChEBI" id="CHEBI:29035"/>
        <label>2</label>
    </ligand>
</feature>
<dbReference type="PANTHER" id="PTHR31637">
    <property type="entry name" value="2,3-BISPHOSPHOGLYCERATE-INDEPENDENT PHOSPHOGLYCERATE MUTASE"/>
    <property type="match status" value="1"/>
</dbReference>
<dbReference type="InterPro" id="IPR036646">
    <property type="entry name" value="PGAM_B_sf"/>
</dbReference>
<accession>A0ABS8HZ92</accession>
<comment type="subunit">
    <text evidence="8">Monomer.</text>
</comment>
<comment type="cofactor">
    <cofactor evidence="8">
        <name>Mn(2+)</name>
        <dbReference type="ChEBI" id="CHEBI:29035"/>
    </cofactor>
    <text evidence="8">Binds 2 manganese ions per subunit.</text>
</comment>
<dbReference type="Pfam" id="PF01676">
    <property type="entry name" value="Metalloenzyme"/>
    <property type="match status" value="1"/>
</dbReference>
<proteinExistence type="inferred from homology"/>
<evidence type="ECO:0000256" key="7">
    <source>
        <dbReference type="ARBA" id="ARBA00023235"/>
    </source>
</evidence>
<evidence type="ECO:0000256" key="5">
    <source>
        <dbReference type="ARBA" id="ARBA00023152"/>
    </source>
</evidence>
<comment type="caution">
    <text evidence="12">The sequence shown here is derived from an EMBL/GenBank/DDBJ whole genome shotgun (WGS) entry which is preliminary data.</text>
</comment>
<evidence type="ECO:0000256" key="3">
    <source>
        <dbReference type="ARBA" id="ARBA00008819"/>
    </source>
</evidence>
<dbReference type="Gene3D" id="3.40.720.10">
    <property type="entry name" value="Alkaline Phosphatase, subunit A"/>
    <property type="match status" value="1"/>
</dbReference>
<dbReference type="CDD" id="cd16010">
    <property type="entry name" value="iPGM"/>
    <property type="match status" value="1"/>
</dbReference>
<feature type="active site" description="Phosphoserine intermediate" evidence="8">
    <location>
        <position position="65"/>
    </location>
</feature>
<dbReference type="InterPro" id="IPR005995">
    <property type="entry name" value="Pgm_bpd_ind"/>
</dbReference>
<dbReference type="InterPro" id="IPR017850">
    <property type="entry name" value="Alkaline_phosphatase_core_sf"/>
</dbReference>
<feature type="binding site" evidence="8">
    <location>
        <position position="194"/>
    </location>
    <ligand>
        <name>substrate</name>
    </ligand>
</feature>
<dbReference type="PANTHER" id="PTHR31637:SF0">
    <property type="entry name" value="2,3-BISPHOSPHOGLYCERATE-INDEPENDENT PHOSPHOGLYCERATE MUTASE"/>
    <property type="match status" value="1"/>
</dbReference>
<evidence type="ECO:0000256" key="9">
    <source>
        <dbReference type="NCBIfam" id="TIGR01307"/>
    </source>
</evidence>
<feature type="binding site" evidence="8">
    <location>
        <begin position="261"/>
        <end position="264"/>
    </location>
    <ligand>
        <name>substrate</name>
    </ligand>
</feature>
<name>A0ABS8HZ92_9FIRM</name>
<feature type="binding site" evidence="8">
    <location>
        <begin position="156"/>
        <end position="157"/>
    </location>
    <ligand>
        <name>substrate</name>
    </ligand>
</feature>
<organism evidence="12 13">
    <name type="scientific">Pelosinus baikalensis</name>
    <dbReference type="NCBI Taxonomy" id="2892015"/>
    <lineage>
        <taxon>Bacteria</taxon>
        <taxon>Bacillati</taxon>
        <taxon>Bacillota</taxon>
        <taxon>Negativicutes</taxon>
        <taxon>Selenomonadales</taxon>
        <taxon>Sporomusaceae</taxon>
        <taxon>Pelosinus</taxon>
    </lineage>
</organism>
<keyword evidence="13" id="KW-1185">Reference proteome</keyword>
<feature type="binding site" evidence="8">
    <location>
        <position position="126"/>
    </location>
    <ligand>
        <name>substrate</name>
    </ligand>
</feature>
<feature type="binding site" evidence="8">
    <location>
        <position position="462"/>
    </location>
    <ligand>
        <name>Mn(2+)</name>
        <dbReference type="ChEBI" id="CHEBI:29035"/>
        <label>1</label>
    </ligand>
</feature>
<evidence type="ECO:0000259" key="10">
    <source>
        <dbReference type="Pfam" id="PF01676"/>
    </source>
</evidence>
<comment type="catalytic activity">
    <reaction evidence="1 8">
        <text>(2R)-2-phosphoglycerate = (2R)-3-phosphoglycerate</text>
        <dbReference type="Rhea" id="RHEA:15901"/>
        <dbReference type="ChEBI" id="CHEBI:58272"/>
        <dbReference type="ChEBI" id="CHEBI:58289"/>
        <dbReference type="EC" id="5.4.2.12"/>
    </reaction>
</comment>
<feature type="binding site" evidence="8">
    <location>
        <position position="65"/>
    </location>
    <ligand>
        <name>Mn(2+)</name>
        <dbReference type="ChEBI" id="CHEBI:29035"/>
        <label>2</label>
    </ligand>
</feature>
<reference evidence="12" key="1">
    <citation type="submission" date="2021-11" db="EMBL/GenBank/DDBJ databases">
        <title>Description of a new species Pelosinus isolated from the bottom sediments of Lake Baikal.</title>
        <authorList>
            <person name="Zakharyuk A."/>
        </authorList>
    </citation>
    <scope>NUCLEOTIDE SEQUENCE</scope>
    <source>
        <strain evidence="12">Bkl1</strain>
    </source>
</reference>
<dbReference type="EC" id="5.4.2.12" evidence="8 9"/>
<keyword evidence="6 8" id="KW-0464">Manganese</keyword>
<feature type="binding site" evidence="8">
    <location>
        <position position="335"/>
    </location>
    <ligand>
        <name>substrate</name>
    </ligand>
</feature>
<dbReference type="SUPFAM" id="SSF64158">
    <property type="entry name" value="2,3-Bisphosphoglycerate-independent phosphoglycerate mutase, substrate-binding domain"/>
    <property type="match status" value="1"/>
</dbReference>
<keyword evidence="4 8" id="KW-0479">Metal-binding</keyword>
<keyword evidence="7 8" id="KW-0413">Isomerase</keyword>
<dbReference type="HAMAP" id="MF_01038">
    <property type="entry name" value="GpmI"/>
    <property type="match status" value="1"/>
</dbReference>
<feature type="domain" description="Metalloenzyme" evidence="10">
    <location>
        <begin position="7"/>
        <end position="500"/>
    </location>
</feature>
<feature type="binding site" evidence="8">
    <location>
        <position position="406"/>
    </location>
    <ligand>
        <name>Mn(2+)</name>
        <dbReference type="ChEBI" id="CHEBI:29035"/>
        <label>1</label>
    </ligand>
</feature>
<comment type="function">
    <text evidence="8">Catalyzes the interconversion of 2-phosphoglycerate and 3-phosphoglycerate.</text>
</comment>
<dbReference type="Proteomes" id="UP001165492">
    <property type="component" value="Unassembled WGS sequence"/>
</dbReference>
<keyword evidence="5 8" id="KW-0324">Glycolysis</keyword>
<comment type="pathway">
    <text evidence="2 8">Carbohydrate degradation; glycolysis; pyruvate from D-glyceraldehyde 3-phosphate: step 3/5.</text>
</comment>
<dbReference type="EMBL" id="JAJHJB010000071">
    <property type="protein sequence ID" value="MCC5468485.1"/>
    <property type="molecule type" value="Genomic_DNA"/>
</dbReference>
<evidence type="ECO:0000256" key="6">
    <source>
        <dbReference type="ARBA" id="ARBA00023211"/>
    </source>
</evidence>
<dbReference type="PIRSF" id="PIRSF001492">
    <property type="entry name" value="IPGAM"/>
    <property type="match status" value="1"/>
</dbReference>
<evidence type="ECO:0000259" key="11">
    <source>
        <dbReference type="Pfam" id="PF06415"/>
    </source>
</evidence>
<feature type="binding site" evidence="8">
    <location>
        <position position="188"/>
    </location>
    <ligand>
        <name>substrate</name>
    </ligand>
</feature>
<evidence type="ECO:0000256" key="2">
    <source>
        <dbReference type="ARBA" id="ARBA00004798"/>
    </source>
</evidence>
<protein>
    <recommendedName>
        <fullName evidence="8 9">2,3-bisphosphoglycerate-independent phosphoglycerate mutase</fullName>
        <shortName evidence="8">BPG-independent PGAM</shortName>
        <shortName evidence="8">Phosphoglyceromutase</shortName>
        <shortName evidence="8">iPGM</shortName>
        <ecNumber evidence="8 9">5.4.2.12</ecNumber>
    </recommendedName>
</protein>
<dbReference type="Pfam" id="PF06415">
    <property type="entry name" value="iPGM_N"/>
    <property type="match status" value="1"/>
</dbReference>
<dbReference type="Gene3D" id="3.40.1450.10">
    <property type="entry name" value="BPG-independent phosphoglycerate mutase, domain B"/>
    <property type="match status" value="1"/>
</dbReference>
<evidence type="ECO:0000256" key="1">
    <source>
        <dbReference type="ARBA" id="ARBA00000370"/>
    </source>
</evidence>
<evidence type="ECO:0000256" key="8">
    <source>
        <dbReference type="HAMAP-Rule" id="MF_01038"/>
    </source>
</evidence>
<dbReference type="SUPFAM" id="SSF53649">
    <property type="entry name" value="Alkaline phosphatase-like"/>
    <property type="match status" value="1"/>
</dbReference>
<feature type="binding site" evidence="8">
    <location>
        <position position="443"/>
    </location>
    <ligand>
        <name>Mn(2+)</name>
        <dbReference type="ChEBI" id="CHEBI:29035"/>
        <label>2</label>
    </ligand>
</feature>